<dbReference type="GO" id="GO:0003729">
    <property type="term" value="F:mRNA binding"/>
    <property type="evidence" value="ECO:0007669"/>
    <property type="project" value="TreeGrafter"/>
</dbReference>
<evidence type="ECO:0000256" key="1">
    <source>
        <dbReference type="ARBA" id="ARBA00005775"/>
    </source>
</evidence>
<dbReference type="Pfam" id="PF02847">
    <property type="entry name" value="MA3"/>
    <property type="match status" value="1"/>
</dbReference>
<feature type="compositionally biased region" description="Basic and acidic residues" evidence="4">
    <location>
        <begin position="11"/>
        <end position="21"/>
    </location>
</feature>
<dbReference type="PANTHER" id="PTHR23253:SF9">
    <property type="entry name" value="EUKARYOTIC TRANSLATION INITIATION FACTOR 4 GAMMA 2"/>
    <property type="match status" value="1"/>
</dbReference>
<proteinExistence type="inferred from homology"/>
<sequence>MTFGPSSVLAGKKESKRESLSRENSSANMFQMLQNVEAADAAAAKASRPPSGAPEPAPQCKRLILQPRTKPDEEDVTEEPEQEMSEEEAKEKIGEDTKEFFAVRSLDEAEVYFSKLPSSHHHILVDKLVSFAIESKPADTTLVGDLFLRASSKKLCSSSAFEAGFISIAELLDDIVVDASKVADLLATK</sequence>
<gene>
    <name evidence="6" type="ORF">BT96DRAFT_1010893</name>
</gene>
<keyword evidence="7" id="KW-1185">Reference proteome</keyword>
<dbReference type="SUPFAM" id="SSF48371">
    <property type="entry name" value="ARM repeat"/>
    <property type="match status" value="1"/>
</dbReference>
<dbReference type="AlphaFoldDB" id="A0A6A4GA17"/>
<dbReference type="Proteomes" id="UP000799118">
    <property type="component" value="Unassembled WGS sequence"/>
</dbReference>
<reference evidence="6" key="1">
    <citation type="journal article" date="2019" name="Environ. Microbiol.">
        <title>Fungal ecological strategies reflected in gene transcription - a case study of two litter decomposers.</title>
        <authorList>
            <person name="Barbi F."/>
            <person name="Kohler A."/>
            <person name="Barry K."/>
            <person name="Baskaran P."/>
            <person name="Daum C."/>
            <person name="Fauchery L."/>
            <person name="Ihrmark K."/>
            <person name="Kuo A."/>
            <person name="LaButti K."/>
            <person name="Lipzen A."/>
            <person name="Morin E."/>
            <person name="Grigoriev I.V."/>
            <person name="Henrissat B."/>
            <person name="Lindahl B."/>
            <person name="Martin F."/>
        </authorList>
    </citation>
    <scope>NUCLEOTIDE SEQUENCE</scope>
    <source>
        <strain evidence="6">JB14</strain>
    </source>
</reference>
<feature type="domain" description="MI" evidence="5">
    <location>
        <begin position="88"/>
        <end position="189"/>
    </location>
</feature>
<dbReference type="Gene3D" id="1.25.40.180">
    <property type="match status" value="1"/>
</dbReference>
<evidence type="ECO:0000256" key="2">
    <source>
        <dbReference type="ARBA" id="ARBA00022540"/>
    </source>
</evidence>
<dbReference type="EMBL" id="ML771793">
    <property type="protein sequence ID" value="KAE9382311.1"/>
    <property type="molecule type" value="Genomic_DNA"/>
</dbReference>
<keyword evidence="3" id="KW-0648">Protein biosynthesis</keyword>
<accession>A0A6A4GA17</accession>
<organism evidence="6 7">
    <name type="scientific">Gymnopus androsaceus JB14</name>
    <dbReference type="NCBI Taxonomy" id="1447944"/>
    <lineage>
        <taxon>Eukaryota</taxon>
        <taxon>Fungi</taxon>
        <taxon>Dikarya</taxon>
        <taxon>Basidiomycota</taxon>
        <taxon>Agaricomycotina</taxon>
        <taxon>Agaricomycetes</taxon>
        <taxon>Agaricomycetidae</taxon>
        <taxon>Agaricales</taxon>
        <taxon>Marasmiineae</taxon>
        <taxon>Omphalotaceae</taxon>
        <taxon>Gymnopus</taxon>
    </lineage>
</organism>
<feature type="compositionally biased region" description="Acidic residues" evidence="4">
    <location>
        <begin position="72"/>
        <end position="86"/>
    </location>
</feature>
<evidence type="ECO:0000313" key="7">
    <source>
        <dbReference type="Proteomes" id="UP000799118"/>
    </source>
</evidence>
<evidence type="ECO:0000313" key="6">
    <source>
        <dbReference type="EMBL" id="KAE9382311.1"/>
    </source>
</evidence>
<dbReference type="GO" id="GO:0016281">
    <property type="term" value="C:eukaryotic translation initiation factor 4F complex"/>
    <property type="evidence" value="ECO:0007669"/>
    <property type="project" value="TreeGrafter"/>
</dbReference>
<evidence type="ECO:0000259" key="5">
    <source>
        <dbReference type="PROSITE" id="PS51366"/>
    </source>
</evidence>
<name>A0A6A4GA17_9AGAR</name>
<dbReference type="InterPro" id="IPR003891">
    <property type="entry name" value="Initiation_fac_eIF4g_MI"/>
</dbReference>
<comment type="similarity">
    <text evidence="1">Belongs to the eukaryotic initiation factor 4G family.</text>
</comment>
<dbReference type="PANTHER" id="PTHR23253">
    <property type="entry name" value="EUKARYOTIC TRANSLATION INITIATION FACTOR 4 GAMMA"/>
    <property type="match status" value="1"/>
</dbReference>
<protein>
    <recommendedName>
        <fullName evidence="5">MI domain-containing protein</fullName>
    </recommendedName>
</protein>
<dbReference type="GO" id="GO:0003743">
    <property type="term" value="F:translation initiation factor activity"/>
    <property type="evidence" value="ECO:0007669"/>
    <property type="project" value="UniProtKB-KW"/>
</dbReference>
<dbReference type="InterPro" id="IPR016024">
    <property type="entry name" value="ARM-type_fold"/>
</dbReference>
<dbReference type="OrthoDB" id="514777at2759"/>
<feature type="region of interest" description="Disordered" evidence="4">
    <location>
        <begin position="1"/>
        <end position="93"/>
    </location>
</feature>
<keyword evidence="2" id="KW-0396">Initiation factor</keyword>
<evidence type="ECO:0000256" key="4">
    <source>
        <dbReference type="SAM" id="MobiDB-lite"/>
    </source>
</evidence>
<dbReference type="PROSITE" id="PS51366">
    <property type="entry name" value="MI"/>
    <property type="match status" value="1"/>
</dbReference>
<feature type="compositionally biased region" description="Polar residues" evidence="4">
    <location>
        <begin position="22"/>
        <end position="34"/>
    </location>
</feature>
<evidence type="ECO:0000256" key="3">
    <source>
        <dbReference type="ARBA" id="ARBA00022917"/>
    </source>
</evidence>